<dbReference type="AlphaFoldDB" id="A0A8T2PNX9"/>
<name>A0A8T2PNX9_9TELE</name>
<reference evidence="1" key="1">
    <citation type="thesis" date="2021" institute="BYU ScholarsArchive" country="Provo, UT, USA">
        <title>Applications of and Algorithms for Genome Assembly and Genomic Analyses with an Emphasis on Marine Teleosts.</title>
        <authorList>
            <person name="Pickett B.D."/>
        </authorList>
    </citation>
    <scope>NUCLEOTIDE SEQUENCE</scope>
    <source>
        <strain evidence="1">HI-2016</strain>
    </source>
</reference>
<keyword evidence="2" id="KW-1185">Reference proteome</keyword>
<comment type="caution">
    <text evidence="1">The sequence shown here is derived from an EMBL/GenBank/DDBJ whole genome shotgun (WGS) entry which is preliminary data.</text>
</comment>
<proteinExistence type="predicted"/>
<gene>
    <name evidence="1" type="ORF">JZ751_021071</name>
</gene>
<protein>
    <submittedName>
        <fullName evidence="1">Uncharacterized protein</fullName>
    </submittedName>
</protein>
<dbReference type="EMBL" id="JAFBMS010000005">
    <property type="protein sequence ID" value="KAG9352657.1"/>
    <property type="molecule type" value="Genomic_DNA"/>
</dbReference>
<evidence type="ECO:0000313" key="1">
    <source>
        <dbReference type="EMBL" id="KAG9352657.1"/>
    </source>
</evidence>
<organism evidence="1 2">
    <name type="scientific">Albula glossodonta</name>
    <name type="common">roundjaw bonefish</name>
    <dbReference type="NCBI Taxonomy" id="121402"/>
    <lineage>
        <taxon>Eukaryota</taxon>
        <taxon>Metazoa</taxon>
        <taxon>Chordata</taxon>
        <taxon>Craniata</taxon>
        <taxon>Vertebrata</taxon>
        <taxon>Euteleostomi</taxon>
        <taxon>Actinopterygii</taxon>
        <taxon>Neopterygii</taxon>
        <taxon>Teleostei</taxon>
        <taxon>Albuliformes</taxon>
        <taxon>Albulidae</taxon>
        <taxon>Albula</taxon>
    </lineage>
</organism>
<accession>A0A8T2PNX9</accession>
<sequence>MRGRIREVCAGAADVWPLSVLRRLRQHQEAQQEVHGSPRLKRGPLLLFLSKCPLVAMRVYVCPLWGEVQREGRRVLLRPSVGRDELQAGQLDGDSAVLARKTLIPSTLWGPYGGHIHAKEQEGEVTMCVCVCICVSVFDL</sequence>
<dbReference type="Proteomes" id="UP000824540">
    <property type="component" value="Unassembled WGS sequence"/>
</dbReference>
<evidence type="ECO:0000313" key="2">
    <source>
        <dbReference type="Proteomes" id="UP000824540"/>
    </source>
</evidence>